<name>A0A5C3LLN4_9AGAR</name>
<keyword evidence="3" id="KW-1185">Reference proteome</keyword>
<feature type="transmembrane region" description="Helical" evidence="1">
    <location>
        <begin position="142"/>
        <end position="165"/>
    </location>
</feature>
<keyword evidence="1" id="KW-1133">Transmembrane helix</keyword>
<evidence type="ECO:0000256" key="1">
    <source>
        <dbReference type="SAM" id="Phobius"/>
    </source>
</evidence>
<evidence type="ECO:0000313" key="3">
    <source>
        <dbReference type="Proteomes" id="UP000308652"/>
    </source>
</evidence>
<dbReference type="OrthoDB" id="2126185at2759"/>
<accession>A0A5C3LLN4</accession>
<gene>
    <name evidence="2" type="ORF">BDQ12DRAFT_657621</name>
</gene>
<sequence>MEPSHILALGVFGFYFIIILALFGLIIPSFQVKGLHTSSSKGKAILFVFLTAASFTHTWFYMFKYMFWSFKNYEASLAFTTGTPLERVSNWLVDTSLFEEAWAAVCFGRVNWWWSEQLCLFTVGGWTVFLATEGRRSRVKHLWAYMLLGQVVAISVASNLFYLALVLSRPSSPSASSTPTLARPKLWISVLISLATIAASPFTSERTFLPNLLVMHAVLVVPLVASASVTSQKKISSRFSLRVSTLYLIVFVASAAMRLRTIKATLGSLPSQDYSPYGLFSVAWDVLHAHPAQSSIGWDVVWTSLSFIAWVSTRPSDSTQASKVVEIPYLLLATPFASVGVTAPYILRPRGELSADAKDE</sequence>
<reference evidence="2 3" key="1">
    <citation type="journal article" date="2019" name="Nat. Ecol. Evol.">
        <title>Megaphylogeny resolves global patterns of mushroom evolution.</title>
        <authorList>
            <person name="Varga T."/>
            <person name="Krizsan K."/>
            <person name="Foldi C."/>
            <person name="Dima B."/>
            <person name="Sanchez-Garcia M."/>
            <person name="Sanchez-Ramirez S."/>
            <person name="Szollosi G.J."/>
            <person name="Szarkandi J.G."/>
            <person name="Papp V."/>
            <person name="Albert L."/>
            <person name="Andreopoulos W."/>
            <person name="Angelini C."/>
            <person name="Antonin V."/>
            <person name="Barry K.W."/>
            <person name="Bougher N.L."/>
            <person name="Buchanan P."/>
            <person name="Buyck B."/>
            <person name="Bense V."/>
            <person name="Catcheside P."/>
            <person name="Chovatia M."/>
            <person name="Cooper J."/>
            <person name="Damon W."/>
            <person name="Desjardin D."/>
            <person name="Finy P."/>
            <person name="Geml J."/>
            <person name="Haridas S."/>
            <person name="Hughes K."/>
            <person name="Justo A."/>
            <person name="Karasinski D."/>
            <person name="Kautmanova I."/>
            <person name="Kiss B."/>
            <person name="Kocsube S."/>
            <person name="Kotiranta H."/>
            <person name="LaButti K.M."/>
            <person name="Lechner B.E."/>
            <person name="Liimatainen K."/>
            <person name="Lipzen A."/>
            <person name="Lukacs Z."/>
            <person name="Mihaltcheva S."/>
            <person name="Morgado L.N."/>
            <person name="Niskanen T."/>
            <person name="Noordeloos M.E."/>
            <person name="Ohm R.A."/>
            <person name="Ortiz-Santana B."/>
            <person name="Ovrebo C."/>
            <person name="Racz N."/>
            <person name="Riley R."/>
            <person name="Savchenko A."/>
            <person name="Shiryaev A."/>
            <person name="Soop K."/>
            <person name="Spirin V."/>
            <person name="Szebenyi C."/>
            <person name="Tomsovsky M."/>
            <person name="Tulloss R.E."/>
            <person name="Uehling J."/>
            <person name="Grigoriev I.V."/>
            <person name="Vagvolgyi C."/>
            <person name="Papp T."/>
            <person name="Martin F.M."/>
            <person name="Miettinen O."/>
            <person name="Hibbett D.S."/>
            <person name="Nagy L.G."/>
        </authorList>
    </citation>
    <scope>NUCLEOTIDE SEQUENCE [LARGE SCALE GENOMIC DNA]</scope>
    <source>
        <strain evidence="2 3">CBS 166.37</strain>
    </source>
</reference>
<feature type="transmembrane region" description="Helical" evidence="1">
    <location>
        <begin position="6"/>
        <end position="32"/>
    </location>
</feature>
<feature type="transmembrane region" description="Helical" evidence="1">
    <location>
        <begin position="186"/>
        <end position="202"/>
    </location>
</feature>
<organism evidence="2 3">
    <name type="scientific">Crucibulum laeve</name>
    <dbReference type="NCBI Taxonomy" id="68775"/>
    <lineage>
        <taxon>Eukaryota</taxon>
        <taxon>Fungi</taxon>
        <taxon>Dikarya</taxon>
        <taxon>Basidiomycota</taxon>
        <taxon>Agaricomycotina</taxon>
        <taxon>Agaricomycetes</taxon>
        <taxon>Agaricomycetidae</taxon>
        <taxon>Agaricales</taxon>
        <taxon>Agaricineae</taxon>
        <taxon>Nidulariaceae</taxon>
        <taxon>Crucibulum</taxon>
    </lineage>
</organism>
<keyword evidence="1" id="KW-0472">Membrane</keyword>
<feature type="transmembrane region" description="Helical" evidence="1">
    <location>
        <begin position="44"/>
        <end position="63"/>
    </location>
</feature>
<proteinExistence type="predicted"/>
<keyword evidence="1" id="KW-0812">Transmembrane</keyword>
<evidence type="ECO:0000313" key="2">
    <source>
        <dbReference type="EMBL" id="TFK33760.1"/>
    </source>
</evidence>
<dbReference type="Proteomes" id="UP000308652">
    <property type="component" value="Unassembled WGS sequence"/>
</dbReference>
<dbReference type="EMBL" id="ML213642">
    <property type="protein sequence ID" value="TFK33760.1"/>
    <property type="molecule type" value="Genomic_DNA"/>
</dbReference>
<protein>
    <submittedName>
        <fullName evidence="2">Uncharacterized protein</fullName>
    </submittedName>
</protein>
<feature type="transmembrane region" description="Helical" evidence="1">
    <location>
        <begin position="239"/>
        <end position="259"/>
    </location>
</feature>
<dbReference type="AlphaFoldDB" id="A0A5C3LLN4"/>
<feature type="transmembrane region" description="Helical" evidence="1">
    <location>
        <begin position="208"/>
        <end position="227"/>
    </location>
</feature>